<keyword evidence="3" id="KW-1185">Reference proteome</keyword>
<evidence type="ECO:0000256" key="1">
    <source>
        <dbReference type="SAM" id="SignalP"/>
    </source>
</evidence>
<dbReference type="EMBL" id="JBGMEK010000184">
    <property type="protein sequence ID" value="MFA0813971.1"/>
    <property type="molecule type" value="Genomic_DNA"/>
</dbReference>
<feature type="chain" id="PRO_5045336192" evidence="1">
    <location>
        <begin position="22"/>
        <end position="158"/>
    </location>
</feature>
<dbReference type="PROSITE" id="PS51257">
    <property type="entry name" value="PROKAR_LIPOPROTEIN"/>
    <property type="match status" value="1"/>
</dbReference>
<dbReference type="RefSeq" id="WP_371841814.1">
    <property type="nucleotide sequence ID" value="NZ_JBGMEK010000184.1"/>
</dbReference>
<feature type="signal peptide" evidence="1">
    <location>
        <begin position="1"/>
        <end position="21"/>
    </location>
</feature>
<accession>A0ABV4P6J3</accession>
<comment type="caution">
    <text evidence="2">The sequence shown here is derived from an EMBL/GenBank/DDBJ whole genome shotgun (WGS) entry which is preliminary data.</text>
</comment>
<name>A0ABV4P6J3_9GAMM</name>
<dbReference type="Proteomes" id="UP001569428">
    <property type="component" value="Unassembled WGS sequence"/>
</dbReference>
<organism evidence="2 3">
    <name type="scientific">Microbulbifer epialgicus</name>
    <dbReference type="NCBI Taxonomy" id="393907"/>
    <lineage>
        <taxon>Bacteria</taxon>
        <taxon>Pseudomonadati</taxon>
        <taxon>Pseudomonadota</taxon>
        <taxon>Gammaproteobacteria</taxon>
        <taxon>Cellvibrionales</taxon>
        <taxon>Microbulbiferaceae</taxon>
        <taxon>Microbulbifer</taxon>
    </lineage>
</organism>
<keyword evidence="1" id="KW-0732">Signal</keyword>
<gene>
    <name evidence="2" type="ORF">ACCI49_24190</name>
</gene>
<evidence type="ECO:0000313" key="3">
    <source>
        <dbReference type="Proteomes" id="UP001569428"/>
    </source>
</evidence>
<reference evidence="2 3" key="1">
    <citation type="submission" date="2024-08" db="EMBL/GenBank/DDBJ databases">
        <authorList>
            <person name="Ishaq N."/>
        </authorList>
    </citation>
    <scope>NUCLEOTIDE SEQUENCE [LARGE SCALE GENOMIC DNA]</scope>
    <source>
        <strain evidence="2 3">DSM 18651</strain>
    </source>
</reference>
<protein>
    <submittedName>
        <fullName evidence="2">Uncharacterized protein</fullName>
    </submittedName>
</protein>
<sequence length="158" mass="17762">MLIRVLLFFCVVILTASCSNSKIEYCNQLKRMASDKTISKYLKVWVQENVEDKVISHSDVVRGGLKVPGRYFYPVNFNWDMLNFNSELSQVRLIGPKTSSFEGGHITDLKSVMFVEKSGYGILVKLNNVDDYGLSDVSLGFFSEISDGIGVLCLDLDK</sequence>
<evidence type="ECO:0000313" key="2">
    <source>
        <dbReference type="EMBL" id="MFA0813971.1"/>
    </source>
</evidence>
<proteinExistence type="predicted"/>